<feature type="region of interest" description="Disordered" evidence="1">
    <location>
        <begin position="1"/>
        <end position="22"/>
    </location>
</feature>
<protein>
    <submittedName>
        <fullName evidence="2">Uncharacterized protein</fullName>
    </submittedName>
</protein>
<evidence type="ECO:0000313" key="2">
    <source>
        <dbReference type="EMBL" id="MPC51480.1"/>
    </source>
</evidence>
<accession>A0A5B7FUN9</accession>
<evidence type="ECO:0000256" key="1">
    <source>
        <dbReference type="SAM" id="MobiDB-lite"/>
    </source>
</evidence>
<reference evidence="2 3" key="1">
    <citation type="submission" date="2019-05" db="EMBL/GenBank/DDBJ databases">
        <title>Another draft genome of Portunus trituberculatus and its Hox gene families provides insights of decapod evolution.</title>
        <authorList>
            <person name="Jeong J.-H."/>
            <person name="Song I."/>
            <person name="Kim S."/>
            <person name="Choi T."/>
            <person name="Kim D."/>
            <person name="Ryu S."/>
            <person name="Kim W."/>
        </authorList>
    </citation>
    <scope>NUCLEOTIDE SEQUENCE [LARGE SCALE GENOMIC DNA]</scope>
    <source>
        <tissue evidence="2">Muscle</tissue>
    </source>
</reference>
<dbReference type="EMBL" id="VSRR010010207">
    <property type="protein sequence ID" value="MPC51480.1"/>
    <property type="molecule type" value="Genomic_DNA"/>
</dbReference>
<comment type="caution">
    <text evidence="2">The sequence shown here is derived from an EMBL/GenBank/DDBJ whole genome shotgun (WGS) entry which is preliminary data.</text>
</comment>
<proteinExistence type="predicted"/>
<keyword evidence="3" id="KW-1185">Reference proteome</keyword>
<gene>
    <name evidence="2" type="ORF">E2C01_045326</name>
</gene>
<dbReference type="Proteomes" id="UP000324222">
    <property type="component" value="Unassembled WGS sequence"/>
</dbReference>
<sequence length="68" mass="7448">MKKNNNNSEDDTILTPALERRPTRTPKLALVVQLKSSDLRAAAEVANVAHEVHRVVVSQSVTAGEEEI</sequence>
<name>A0A5B7FUN9_PORTR</name>
<organism evidence="2 3">
    <name type="scientific">Portunus trituberculatus</name>
    <name type="common">Swimming crab</name>
    <name type="synonym">Neptunus trituberculatus</name>
    <dbReference type="NCBI Taxonomy" id="210409"/>
    <lineage>
        <taxon>Eukaryota</taxon>
        <taxon>Metazoa</taxon>
        <taxon>Ecdysozoa</taxon>
        <taxon>Arthropoda</taxon>
        <taxon>Crustacea</taxon>
        <taxon>Multicrustacea</taxon>
        <taxon>Malacostraca</taxon>
        <taxon>Eumalacostraca</taxon>
        <taxon>Eucarida</taxon>
        <taxon>Decapoda</taxon>
        <taxon>Pleocyemata</taxon>
        <taxon>Brachyura</taxon>
        <taxon>Eubrachyura</taxon>
        <taxon>Portunoidea</taxon>
        <taxon>Portunidae</taxon>
        <taxon>Portuninae</taxon>
        <taxon>Portunus</taxon>
    </lineage>
</organism>
<evidence type="ECO:0000313" key="3">
    <source>
        <dbReference type="Proteomes" id="UP000324222"/>
    </source>
</evidence>
<dbReference type="AlphaFoldDB" id="A0A5B7FUN9"/>